<dbReference type="Proteomes" id="UP000202782">
    <property type="component" value="Segment"/>
</dbReference>
<proteinExistence type="predicted"/>
<dbReference type="KEGG" id="vg:5184196"/>
<evidence type="ECO:0000313" key="1">
    <source>
        <dbReference type="EMBL" id="ABQ52056.1"/>
    </source>
</evidence>
<keyword evidence="2" id="KW-1185">Reference proteome</keyword>
<protein>
    <submittedName>
        <fullName evidence="1">Uncharacterized protein</fullName>
    </submittedName>
</protein>
<dbReference type="RefSeq" id="YP_001257064.1">
    <property type="nucleotide sequence ID" value="NC_009503.1"/>
</dbReference>
<dbReference type="OrthoDB" id="4565at10239"/>
<dbReference type="PROSITE" id="PS51257">
    <property type="entry name" value="PROKAR_LIPOPROTEIN"/>
    <property type="match status" value="1"/>
</dbReference>
<gene>
    <name evidence="1" type="primary">orf113</name>
    <name evidence="1" type="ORF">SlGVgp113</name>
</gene>
<reference evidence="1 2" key="1">
    <citation type="journal article" date="2008" name="J. Microbiol.">
        <title>Molecular and phylogenetic characterization of Spodoptera litura granulovirus.</title>
        <authorList>
            <person name="Wang Y."/>
            <person name="Choi J.Y."/>
            <person name="Roh J.Y."/>
            <person name="Woo S.D."/>
            <person name="Jin B.R."/>
            <person name="Je Y.H."/>
        </authorList>
    </citation>
    <scope>NUCLEOTIDE SEQUENCE [LARGE SCALE GENOMIC DNA]</scope>
    <source>
        <strain evidence="1">SlGV-K1</strain>
    </source>
</reference>
<accession>A5IZW5</accession>
<dbReference type="GeneID" id="5184196"/>
<dbReference type="EMBL" id="DQ288858">
    <property type="protein sequence ID" value="ABQ52056.1"/>
    <property type="molecule type" value="Genomic_DNA"/>
</dbReference>
<sequence>MYLKLFLLLFCATCGCVEVKNDRVKNLITTLQNIPLSRPDHPSYLNNIQQFQEASTSSTETPDLARHHLVSGSQLNLVYQIVLKNYPEAFIEMIRTIYINLPDAWRYENPDYLEAIRCLDDTVADEDVINVNCEEKVKMLHRLFYWRPDNIQVGPRMRFRDGGDEYDYDCFYLLRGAEMVYNIEFRTAIEDVIDAEFATIENVNQLLSASHRMITNRNVARNYNSSEWILLDINDCFHNRQFRNSLNVLEKTFDLKQHEFQTVDRVQLAITRQSMKRLIKWNEMVLQTYNYSKKNRLQKLADQIKKEKIKEKFTELMLDFTKMSKVQLDIKEFMDIILLNSGSNIITTSMNAGFWLKLYEHYTSDKPTITEEDIKEELNIRRTNKIYSTLNILRGNKKKSNTPKGYISSVENVIKYNTYFIYRYLKKNDLTRDELFSLANSIDTNNVTSTVKDFKEMRKKEDDDDDEERQEKTLSNWYTLLMGVYRLYEYKLCSPHFGESVQNIIQCTKKICANDDDLNTGALLDIMDKTNAIDNISPNILECSATRPIPSRISRVERDVNQQSLQTKQLQLRQLVEEVYNNIDSTYPYDRATVLYQMVANRMHPLIKQSLNKVCHLPENERVDTSCKGYRYPGCYWDQPTLEKAIIVMDKIACHSINILSFGIGYFYVKC</sequence>
<name>A5IZW5_9BBAC</name>
<organism evidence="1 2">
    <name type="scientific">Spodoptera litura granulovirus</name>
    <dbReference type="NCBI Taxonomy" id="359919"/>
    <lineage>
        <taxon>Viruses</taxon>
        <taxon>Viruses incertae sedis</taxon>
        <taxon>Naldaviricetes</taxon>
        <taxon>Lefavirales</taxon>
        <taxon>Baculoviridae</taxon>
        <taxon>Betabaculovirus</taxon>
        <taxon>Betabaculovirus spliturae</taxon>
    </lineage>
</organism>
<evidence type="ECO:0000313" key="2">
    <source>
        <dbReference type="Proteomes" id="UP000202782"/>
    </source>
</evidence>